<dbReference type="EMBL" id="JABCRI010000001">
    <property type="protein sequence ID" value="KAF8413982.1"/>
    <property type="molecule type" value="Genomic_DNA"/>
</dbReference>
<reference evidence="1 2" key="1">
    <citation type="submission" date="2020-04" db="EMBL/GenBank/DDBJ databases">
        <title>Plant Genome Project.</title>
        <authorList>
            <person name="Zhang R.-G."/>
        </authorList>
    </citation>
    <scope>NUCLEOTIDE SEQUENCE [LARGE SCALE GENOMIC DNA]</scope>
    <source>
        <strain evidence="1">YNK0</strain>
        <tissue evidence="1">Leaf</tissue>
    </source>
</reference>
<evidence type="ECO:0000313" key="2">
    <source>
        <dbReference type="Proteomes" id="UP000655225"/>
    </source>
</evidence>
<proteinExistence type="predicted"/>
<dbReference type="OMA" id="RFHMDDA"/>
<keyword evidence="2" id="KW-1185">Reference proteome</keyword>
<dbReference type="InterPro" id="IPR045286">
    <property type="entry name" value="FBS1-like"/>
</dbReference>
<dbReference type="PANTHER" id="PTHR34049:SF1">
    <property type="entry name" value="F-BOX PROTEIN SKIP27"/>
    <property type="match status" value="1"/>
</dbReference>
<evidence type="ECO:0008006" key="3">
    <source>
        <dbReference type="Google" id="ProtNLM"/>
    </source>
</evidence>
<dbReference type="PANTHER" id="PTHR34049">
    <property type="entry name" value="F-BOX PROTEIN SKIP27"/>
    <property type="match status" value="1"/>
</dbReference>
<gene>
    <name evidence="1" type="ORF">HHK36_001980</name>
</gene>
<dbReference type="AlphaFoldDB" id="A0A834ZX56"/>
<sequence>MGKNCSSTVKQGSTNDEGLGFVHYTRALGRKRVVISNSMDALPQSSIYRTPSKKRYGARSNTNSERSRLESLHQDILVRILCNVDHEDLKQLFHVSKSIRDATLIAKQWHFAFSTPSSKTAVFRVFKDLEDSSNSVYPEAPNAPKQSRISRSRINGKKLADITVALFASPKDERWSRDGLLTET</sequence>
<protein>
    <recommendedName>
        <fullName evidence="3">F-box domain-containing protein</fullName>
    </recommendedName>
</protein>
<evidence type="ECO:0000313" key="1">
    <source>
        <dbReference type="EMBL" id="KAF8413982.1"/>
    </source>
</evidence>
<dbReference type="InterPro" id="IPR036047">
    <property type="entry name" value="F-box-like_dom_sf"/>
</dbReference>
<comment type="caution">
    <text evidence="1">The sequence shown here is derived from an EMBL/GenBank/DDBJ whole genome shotgun (WGS) entry which is preliminary data.</text>
</comment>
<name>A0A834ZX56_TETSI</name>
<accession>A0A834ZX56</accession>
<organism evidence="1 2">
    <name type="scientific">Tetracentron sinense</name>
    <name type="common">Spur-leaf</name>
    <dbReference type="NCBI Taxonomy" id="13715"/>
    <lineage>
        <taxon>Eukaryota</taxon>
        <taxon>Viridiplantae</taxon>
        <taxon>Streptophyta</taxon>
        <taxon>Embryophyta</taxon>
        <taxon>Tracheophyta</taxon>
        <taxon>Spermatophyta</taxon>
        <taxon>Magnoliopsida</taxon>
        <taxon>Trochodendrales</taxon>
        <taxon>Trochodendraceae</taxon>
        <taxon>Tetracentron</taxon>
    </lineage>
</organism>
<dbReference type="Proteomes" id="UP000655225">
    <property type="component" value="Unassembled WGS sequence"/>
</dbReference>
<dbReference type="OrthoDB" id="786450at2759"/>
<dbReference type="SUPFAM" id="SSF81383">
    <property type="entry name" value="F-box domain"/>
    <property type="match status" value="1"/>
</dbReference>